<evidence type="ECO:0000256" key="1">
    <source>
        <dbReference type="SAM" id="Coils"/>
    </source>
</evidence>
<keyword evidence="2" id="KW-0812">Transmembrane</keyword>
<feature type="domain" description="Peptidase M56" evidence="3">
    <location>
        <begin position="65"/>
        <end position="264"/>
    </location>
</feature>
<organism evidence="4 5">
    <name type="scientific">Anditalea andensis</name>
    <dbReference type="NCBI Taxonomy" id="1048983"/>
    <lineage>
        <taxon>Bacteria</taxon>
        <taxon>Pseudomonadati</taxon>
        <taxon>Bacteroidota</taxon>
        <taxon>Cytophagia</taxon>
        <taxon>Cytophagales</taxon>
        <taxon>Cytophagaceae</taxon>
        <taxon>Anditalea</taxon>
    </lineage>
</organism>
<dbReference type="OrthoDB" id="15218at2"/>
<reference evidence="4 5" key="1">
    <citation type="submission" date="2014-04" db="EMBL/GenBank/DDBJ databases">
        <title>Characterization and application of a salt tolerant electro-active bacterium.</title>
        <authorList>
            <person name="Yang L."/>
            <person name="Wei S."/>
            <person name="Tay Q.X.M."/>
        </authorList>
    </citation>
    <scope>NUCLEOTIDE SEQUENCE [LARGE SCALE GENOMIC DNA]</scope>
    <source>
        <strain evidence="4 5">LY1</strain>
    </source>
</reference>
<dbReference type="Pfam" id="PF05569">
    <property type="entry name" value="Peptidase_M56"/>
    <property type="match status" value="1"/>
</dbReference>
<evidence type="ECO:0000256" key="2">
    <source>
        <dbReference type="SAM" id="Phobius"/>
    </source>
</evidence>
<gene>
    <name evidence="4" type="ORF">EL17_14270</name>
</gene>
<name>A0A074KX36_9BACT</name>
<keyword evidence="5" id="KW-1185">Reference proteome</keyword>
<evidence type="ECO:0000313" key="4">
    <source>
        <dbReference type="EMBL" id="KEO72795.1"/>
    </source>
</evidence>
<keyword evidence="1" id="KW-0175">Coiled coil</keyword>
<accession>A0A074KX36</accession>
<proteinExistence type="predicted"/>
<dbReference type="Proteomes" id="UP000027821">
    <property type="component" value="Unassembled WGS sequence"/>
</dbReference>
<sequence>MEFVDFLLPETYRIAIGWTLLHSFWQIIIISLVLYLVLWTFNDRSASFKYRLGYAFLLLILTVSTITFIICLTESSSIPIESSVFLFLSNDEQIFLSPQTFNPPYWADKIGHILPLLVNIWLVGAVLFMFRLGSNFSVINNLRKNARISLSKEWLEFSGNQKLKIGIQRNVLLLSSKAIHGPITFGTFKPVILIPASLILHLSPAQLEAIITHELAHIKRYDYLLNIIQSAMEAIFFYHPCFWWINNYVREQREHACDDLAIKSGIAPKDLAYGLAEVLNHVQEPLPEMALGAGSQKHPTLKRIKRMLGLENQKTKFPSLISYTMIFSILISATVVLGANHIATQDNEAFVTEYHSYIEAPFLDLPAELIDTIVSPKKDVYIIHEEENSQSSRPDSIISRKNKMIIINGDTQRIHLPNKPIITLFKDSMLVNFPSIKIDSTMIIKLSENSLYVNGPKNLRPYMFDTAILDKAMIRKLELSAKEMEKYSKEMEAQVHVWTQKYHPKLEELQGKIKLKELQIFDSHESFAKDIAPQLKELEKKIEEWQKEFTPKMEEFHQKMEIWQNENTKQIEEMQKSLIKTIKKGDR</sequence>
<dbReference type="EMBL" id="JMIH01000023">
    <property type="protein sequence ID" value="KEO72795.1"/>
    <property type="molecule type" value="Genomic_DNA"/>
</dbReference>
<feature type="transmembrane region" description="Helical" evidence="2">
    <location>
        <begin position="53"/>
        <end position="78"/>
    </location>
</feature>
<feature type="coiled-coil region" evidence="1">
    <location>
        <begin position="528"/>
        <end position="573"/>
    </location>
</feature>
<dbReference type="PANTHER" id="PTHR34978">
    <property type="entry name" value="POSSIBLE SENSOR-TRANSDUCER PROTEIN BLAR"/>
    <property type="match status" value="1"/>
</dbReference>
<comment type="caution">
    <text evidence="4">The sequence shown here is derived from an EMBL/GenBank/DDBJ whole genome shotgun (WGS) entry which is preliminary data.</text>
</comment>
<dbReference type="STRING" id="1048983.EL17_14270"/>
<protein>
    <recommendedName>
        <fullName evidence="3">Peptidase M56 domain-containing protein</fullName>
    </recommendedName>
</protein>
<feature type="transmembrane region" description="Helical" evidence="2">
    <location>
        <begin position="110"/>
        <end position="130"/>
    </location>
</feature>
<dbReference type="Gene3D" id="3.30.2010.10">
    <property type="entry name" value="Metalloproteases ('zincins'), catalytic domain"/>
    <property type="match status" value="1"/>
</dbReference>
<feature type="transmembrane region" description="Helical" evidence="2">
    <location>
        <begin position="320"/>
        <end position="339"/>
    </location>
</feature>
<dbReference type="InterPro" id="IPR052173">
    <property type="entry name" value="Beta-lactam_resp_regulator"/>
</dbReference>
<dbReference type="InterPro" id="IPR008756">
    <property type="entry name" value="Peptidase_M56"/>
</dbReference>
<evidence type="ECO:0000313" key="5">
    <source>
        <dbReference type="Proteomes" id="UP000027821"/>
    </source>
</evidence>
<evidence type="ECO:0000259" key="3">
    <source>
        <dbReference type="Pfam" id="PF05569"/>
    </source>
</evidence>
<dbReference type="RefSeq" id="WP_035075705.1">
    <property type="nucleotide sequence ID" value="NZ_JMIH01000023.1"/>
</dbReference>
<dbReference type="AlphaFoldDB" id="A0A074KX36"/>
<dbReference type="PANTHER" id="PTHR34978:SF3">
    <property type="entry name" value="SLR0241 PROTEIN"/>
    <property type="match status" value="1"/>
</dbReference>
<dbReference type="eggNOG" id="COG3064">
    <property type="taxonomic scope" value="Bacteria"/>
</dbReference>
<feature type="transmembrane region" description="Helical" evidence="2">
    <location>
        <begin position="20"/>
        <end position="41"/>
    </location>
</feature>
<dbReference type="eggNOG" id="COG4219">
    <property type="taxonomic scope" value="Bacteria"/>
</dbReference>
<keyword evidence="2" id="KW-1133">Transmembrane helix</keyword>
<keyword evidence="2" id="KW-0472">Membrane</keyword>
<dbReference type="CDD" id="cd07341">
    <property type="entry name" value="M56_BlaR1_MecR1_like"/>
    <property type="match status" value="1"/>
</dbReference>